<accession>C1ADM9</accession>
<dbReference type="AlphaFoldDB" id="C1ADM9"/>
<dbReference type="STRING" id="379066.GAU_3564"/>
<dbReference type="KEGG" id="gau:GAU_3564"/>
<protein>
    <recommendedName>
        <fullName evidence="3">LVIVD repeat-containing protein</fullName>
    </recommendedName>
</protein>
<reference evidence="2" key="1">
    <citation type="submission" date="2006-03" db="EMBL/GenBank/DDBJ databases">
        <title>Complete genome sequence of Gemmatimonas aurantiaca T-27 that represents a novel phylum Gemmatimonadetes.</title>
        <authorList>
            <person name="Takasaki K."/>
            <person name="Ichikawa N."/>
            <person name="Miura H."/>
            <person name="Matsushita S."/>
            <person name="Watanabe Y."/>
            <person name="Oguchi A."/>
            <person name="Ankai A."/>
            <person name="Yashiro I."/>
            <person name="Takahashi M."/>
            <person name="Terui Y."/>
            <person name="Fukui S."/>
            <person name="Yokoyama H."/>
            <person name="Tanikawa S."/>
            <person name="Hanada S."/>
            <person name="Kamagata Y."/>
            <person name="Fujita N."/>
        </authorList>
    </citation>
    <scope>NUCLEOTIDE SEQUENCE [LARGE SCALE GENOMIC DNA]</scope>
    <source>
        <strain evidence="2">T-27 / DSM 14586 / JCM 11422 / NBRC 100505</strain>
    </source>
</reference>
<dbReference type="InterPro" id="IPR013211">
    <property type="entry name" value="LVIVD"/>
</dbReference>
<name>C1ADM9_GEMAT</name>
<dbReference type="Pfam" id="PF08309">
    <property type="entry name" value="LVIVD"/>
    <property type="match status" value="2"/>
</dbReference>
<dbReference type="Proteomes" id="UP000002209">
    <property type="component" value="Chromosome"/>
</dbReference>
<dbReference type="eggNOG" id="COG5276">
    <property type="taxonomic scope" value="Bacteria"/>
</dbReference>
<keyword evidence="2" id="KW-1185">Reference proteome</keyword>
<gene>
    <name evidence="1" type="ordered locus">GAU_3564</name>
</gene>
<evidence type="ECO:0000313" key="2">
    <source>
        <dbReference type="Proteomes" id="UP000002209"/>
    </source>
</evidence>
<dbReference type="SUPFAM" id="SSF75011">
    <property type="entry name" value="3-carboxy-cis,cis-mucoante lactonizing enzyme"/>
    <property type="match status" value="1"/>
</dbReference>
<sequence>MYVPPFPPLEYHLMRVMRGVALLLATCVVPTVLSAQTYPSGKDPRSTLKPGRYDAGISTSNMKLVSTTPKAAQFDTVRGLTFVNSDMAFGGKYVYQANFAGFTILDISNPAKPEVVSVTRCITSQGDPSIYGNLLFISAEGAGNRNDCGDGGVQDPKDHMAGVRIFDVSNPKAPKLVKNVQTCKGSHTHTIVPHPTDKKTIYIYVSGQQAARPETELAGCKNGNDPADASNSLYQLDIIKVPLNAPEQAKVIPGARIFTGLDGGGECKIYCAPSSGRPAGPGRPQPAANMPDGPRNCHDVTSYPAMNLLLASCTTHSILVDIKNPEKPFRIDAIMDTNNFQGRHTAAFSNDGKKLIQTDEWGGGTGPMCQASSMIELGGNTILTLDAKNKQTQRAYFKLPAAQSAEENCVAHNGGIIPVPGRDLYVQGWYQGGVNIMDFTDADKAFEIGHFDRGAINPPRPVDVPSAAAPAGPPVRGNGNTIGGSWGAYYWNGHVYSSEMDRGLDILELTPSDLLSANEIAAAKLVVYSEFNPQSQPKYSWPAAFVVVRSYLDQLVRGNGLDAARTTAISSALTDAEAKTGAARATALRTLATQVDKDAVGAKDSARVKTMASEIRRLAAAK</sequence>
<dbReference type="EMBL" id="AP009153">
    <property type="protein sequence ID" value="BAH40606.1"/>
    <property type="molecule type" value="Genomic_DNA"/>
</dbReference>
<proteinExistence type="predicted"/>
<dbReference type="HOGENOM" id="CLU_023239_0_0_0"/>
<evidence type="ECO:0000313" key="1">
    <source>
        <dbReference type="EMBL" id="BAH40606.1"/>
    </source>
</evidence>
<organism evidence="1 2">
    <name type="scientific">Gemmatimonas aurantiaca (strain DSM 14586 / JCM 11422 / NBRC 100505 / T-27)</name>
    <dbReference type="NCBI Taxonomy" id="379066"/>
    <lineage>
        <taxon>Bacteria</taxon>
        <taxon>Pseudomonadati</taxon>
        <taxon>Gemmatimonadota</taxon>
        <taxon>Gemmatimonadia</taxon>
        <taxon>Gemmatimonadales</taxon>
        <taxon>Gemmatimonadaceae</taxon>
        <taxon>Gemmatimonas</taxon>
    </lineage>
</organism>
<evidence type="ECO:0008006" key="3">
    <source>
        <dbReference type="Google" id="ProtNLM"/>
    </source>
</evidence>